<evidence type="ECO:0000256" key="4">
    <source>
        <dbReference type="SAM" id="MobiDB-lite"/>
    </source>
</evidence>
<dbReference type="InterPro" id="IPR000757">
    <property type="entry name" value="Beta-glucanase-like"/>
</dbReference>
<keyword evidence="1" id="KW-0378">Hydrolase</keyword>
<proteinExistence type="predicted"/>
<feature type="domain" description="GH16" evidence="5">
    <location>
        <begin position="3"/>
        <end position="212"/>
    </location>
</feature>
<evidence type="ECO:0000259" key="5">
    <source>
        <dbReference type="PROSITE" id="PS51762"/>
    </source>
</evidence>
<feature type="active site" description="Proton donor" evidence="3">
    <location>
        <position position="103"/>
    </location>
</feature>
<dbReference type="PROSITE" id="PS51762">
    <property type="entry name" value="GH16_2"/>
    <property type="match status" value="1"/>
</dbReference>
<organism evidence="6 7">
    <name type="scientific">Rhamnella rubrinervis</name>
    <dbReference type="NCBI Taxonomy" id="2594499"/>
    <lineage>
        <taxon>Eukaryota</taxon>
        <taxon>Viridiplantae</taxon>
        <taxon>Streptophyta</taxon>
        <taxon>Embryophyta</taxon>
        <taxon>Tracheophyta</taxon>
        <taxon>Spermatophyta</taxon>
        <taxon>Magnoliopsida</taxon>
        <taxon>eudicotyledons</taxon>
        <taxon>Gunneridae</taxon>
        <taxon>Pentapetalae</taxon>
        <taxon>rosids</taxon>
        <taxon>fabids</taxon>
        <taxon>Rosales</taxon>
        <taxon>Rhamnaceae</taxon>
        <taxon>rhamnoid group</taxon>
        <taxon>Rhamneae</taxon>
        <taxon>Rhamnella</taxon>
    </lineage>
</organism>
<dbReference type="PRINTS" id="PR00737">
    <property type="entry name" value="GLHYDRLASE16"/>
</dbReference>
<gene>
    <name evidence="6" type="ORF">FNV43_RR15094</name>
</gene>
<dbReference type="PANTHER" id="PTHR31062">
    <property type="entry name" value="XYLOGLUCAN ENDOTRANSGLUCOSYLASE/HYDROLASE PROTEIN 8-RELATED"/>
    <property type="match status" value="1"/>
</dbReference>
<dbReference type="InterPro" id="IPR044791">
    <property type="entry name" value="Beta-glucanase/XTH"/>
</dbReference>
<feature type="region of interest" description="Disordered" evidence="4">
    <location>
        <begin position="1"/>
        <end position="20"/>
    </location>
</feature>
<dbReference type="InterPro" id="IPR008264">
    <property type="entry name" value="Beta_glucanase"/>
</dbReference>
<dbReference type="GO" id="GO:0005975">
    <property type="term" value="P:carbohydrate metabolic process"/>
    <property type="evidence" value="ECO:0007669"/>
    <property type="project" value="InterPro"/>
</dbReference>
<dbReference type="InterPro" id="IPR013320">
    <property type="entry name" value="ConA-like_dom_sf"/>
</dbReference>
<keyword evidence="7" id="KW-1185">Reference proteome</keyword>
<evidence type="ECO:0000256" key="2">
    <source>
        <dbReference type="ARBA" id="ARBA00023295"/>
    </source>
</evidence>
<evidence type="ECO:0000313" key="7">
    <source>
        <dbReference type="Proteomes" id="UP000796880"/>
    </source>
</evidence>
<accession>A0A8K0E0W6</accession>
<evidence type="ECO:0000313" key="6">
    <source>
        <dbReference type="EMBL" id="KAF3441182.1"/>
    </source>
</evidence>
<dbReference type="GO" id="GO:0004553">
    <property type="term" value="F:hydrolase activity, hydrolyzing O-glycosyl compounds"/>
    <property type="evidence" value="ECO:0007669"/>
    <property type="project" value="InterPro"/>
</dbReference>
<dbReference type="Proteomes" id="UP000796880">
    <property type="component" value="Unassembled WGS sequence"/>
</dbReference>
<comment type="caution">
    <text evidence="6">The sequence shown here is derived from an EMBL/GenBank/DDBJ whole genome shotgun (WGS) entry which is preliminary data.</text>
</comment>
<reference evidence="6" key="1">
    <citation type="submission" date="2020-03" db="EMBL/GenBank/DDBJ databases">
        <title>A high-quality chromosome-level genome assembly of a woody plant with both climbing and erect habits, Rhamnella rubrinervis.</title>
        <authorList>
            <person name="Lu Z."/>
            <person name="Yang Y."/>
            <person name="Zhu X."/>
            <person name="Sun Y."/>
        </authorList>
    </citation>
    <scope>NUCLEOTIDE SEQUENCE</scope>
    <source>
        <strain evidence="6">BYM</strain>
        <tissue evidence="6">Leaf</tissue>
    </source>
</reference>
<sequence>MADPALHPETPPLDNHHHHRTQPLKRIAIDYTPEACTHCAESNSITLVYDHRGGARWRTTTRFLYGTFSSLIKCPTGNTSGLNFNIYLSSLEGDKYQDEIDFEFIGKDKTIVQTNYYTTGTGNREQIHHLGFDCSDGFHEYVIKWGPNLIEWLVDGKLVRKEDRKEGEGFPEKPMYLYASVWDASYIDEGRWTGPYVGCDAPYVCLYKDIHVPAGTAIGVAYGGRLWLRYVVAKWMLDWLNPGRGCEF</sequence>
<dbReference type="Pfam" id="PF00722">
    <property type="entry name" value="Glyco_hydro_16"/>
    <property type="match status" value="1"/>
</dbReference>
<feature type="active site" description="Nucleophile" evidence="3">
    <location>
        <position position="99"/>
    </location>
</feature>
<protein>
    <recommendedName>
        <fullName evidence="5">GH16 domain-containing protein</fullName>
    </recommendedName>
</protein>
<dbReference type="EMBL" id="VOIH02000007">
    <property type="protein sequence ID" value="KAF3441182.1"/>
    <property type="molecule type" value="Genomic_DNA"/>
</dbReference>
<evidence type="ECO:0000256" key="1">
    <source>
        <dbReference type="ARBA" id="ARBA00022801"/>
    </source>
</evidence>
<dbReference type="Gene3D" id="2.60.120.200">
    <property type="match status" value="1"/>
</dbReference>
<dbReference type="AlphaFoldDB" id="A0A8K0E0W6"/>
<dbReference type="SUPFAM" id="SSF49899">
    <property type="entry name" value="Concanavalin A-like lectins/glucanases"/>
    <property type="match status" value="1"/>
</dbReference>
<keyword evidence="2" id="KW-0326">Glycosidase</keyword>
<name>A0A8K0E0W6_9ROSA</name>
<evidence type="ECO:0000256" key="3">
    <source>
        <dbReference type="PIRSR" id="PIRSR608264-1"/>
    </source>
</evidence>
<dbReference type="OrthoDB" id="4781at2759"/>